<name>A0A8J5J951_9STRA</name>
<feature type="compositionally biased region" description="Basic and acidic residues" evidence="1">
    <location>
        <begin position="377"/>
        <end position="391"/>
    </location>
</feature>
<feature type="compositionally biased region" description="Basic and acidic residues" evidence="1">
    <location>
        <begin position="553"/>
        <end position="569"/>
    </location>
</feature>
<feature type="region of interest" description="Disordered" evidence="1">
    <location>
        <begin position="369"/>
        <end position="391"/>
    </location>
</feature>
<dbReference type="PROSITE" id="PS50011">
    <property type="entry name" value="PROTEIN_KINASE_DOM"/>
    <property type="match status" value="1"/>
</dbReference>
<feature type="region of interest" description="Disordered" evidence="1">
    <location>
        <begin position="538"/>
        <end position="569"/>
    </location>
</feature>
<dbReference type="Pfam" id="PF00069">
    <property type="entry name" value="Pkinase"/>
    <property type="match status" value="1"/>
</dbReference>
<dbReference type="AlphaFoldDB" id="A0A8J5J951"/>
<dbReference type="PANTHER" id="PTHR44305:SF24">
    <property type="entry name" value="TYROSINE-PROTEIN KINASE C03B1.5-RELATED"/>
    <property type="match status" value="1"/>
</dbReference>
<sequence length="690" mass="77640">MDLSPENVFVTDSGVVKVGDLGHARRFKHDRPSIQVLQVAKEAYAAPELLRHTEIEDARCADAWSLGVILWTLCTKRALVQRASTDSDKLFSRMVERGTAAALQETGLLSHHPWVMQETVTTKQQSRRKSIGNMIKKKGEELMKKHQRPSEKKTRVRTARNEKRETNFSRPKPSRRLINFISFVLDRSKADSSKTRFGSPMRRHFLFAEDEEERSVGEGKENLLRLWHHRRNAMLESDESASGGEANALVARELTQLWDLAKPMNSCSLNREGYVGFFARAAKTLVLPLSTDALALAAAERDWEYDLEGVGSIGEFTKTSSSFDNEVMSPEQFREAVMQLAEIILPVESGVGVFATFFKELRNSVAEPVVSYSSSKPEQDETKSNDPVDRFTLRPQSRIPKIANDAFLQKLPPSSDTMRNIRGLQPPDQPLRHGNVFFRASYRSKVYFFVSEEARRKFCAEPSRYTSQSLPVKLPPQVTLAKSYPGQLEQQLGAALNEVLLALGSERPKFPQMSMRASACVYLALSLKALQRRYQLKIKPDPRSARDEDEPGEEQKQRQQQREEQVEQEALEKRDAFVGDCRLGDKLKTASTPAHPSCGSGAMVARNMRAAQDSLADNEAESSELAVSTNEDIELLRHRFDVIVSGSTGDDKPLSVDPDPVRMHARAAFLEYTKASTSSKEHNKVSNNKR</sequence>
<keyword evidence="4" id="KW-1185">Reference proteome</keyword>
<feature type="region of interest" description="Disordered" evidence="1">
    <location>
        <begin position="146"/>
        <end position="170"/>
    </location>
</feature>
<gene>
    <name evidence="3" type="ORF">JG688_00000171</name>
</gene>
<proteinExistence type="predicted"/>
<evidence type="ECO:0000313" key="3">
    <source>
        <dbReference type="EMBL" id="KAG6977595.1"/>
    </source>
</evidence>
<evidence type="ECO:0000313" key="4">
    <source>
        <dbReference type="Proteomes" id="UP000709295"/>
    </source>
</evidence>
<dbReference type="Proteomes" id="UP000709295">
    <property type="component" value="Unassembled WGS sequence"/>
</dbReference>
<dbReference type="PANTHER" id="PTHR44305">
    <property type="entry name" value="SI:DKEY-192D15.2-RELATED"/>
    <property type="match status" value="1"/>
</dbReference>
<feature type="domain" description="Protein kinase" evidence="2">
    <location>
        <begin position="1"/>
        <end position="143"/>
    </location>
</feature>
<organism evidence="3 4">
    <name type="scientific">Phytophthora aleatoria</name>
    <dbReference type="NCBI Taxonomy" id="2496075"/>
    <lineage>
        <taxon>Eukaryota</taxon>
        <taxon>Sar</taxon>
        <taxon>Stramenopiles</taxon>
        <taxon>Oomycota</taxon>
        <taxon>Peronosporomycetes</taxon>
        <taxon>Peronosporales</taxon>
        <taxon>Peronosporaceae</taxon>
        <taxon>Phytophthora</taxon>
    </lineage>
</organism>
<evidence type="ECO:0000256" key="1">
    <source>
        <dbReference type="SAM" id="MobiDB-lite"/>
    </source>
</evidence>
<comment type="caution">
    <text evidence="3">The sequence shown here is derived from an EMBL/GenBank/DDBJ whole genome shotgun (WGS) entry which is preliminary data.</text>
</comment>
<reference evidence="3" key="1">
    <citation type="submission" date="2021-01" db="EMBL/GenBank/DDBJ databases">
        <title>Phytophthora aleatoria, a newly-described species from Pinus radiata is distinct from Phytophthora cactorum isolates based on comparative genomics.</title>
        <authorList>
            <person name="Mcdougal R."/>
            <person name="Panda P."/>
            <person name="Williams N."/>
            <person name="Studholme D.J."/>
        </authorList>
    </citation>
    <scope>NUCLEOTIDE SEQUENCE</scope>
    <source>
        <strain evidence="3">NZFS 4037</strain>
    </source>
</reference>
<dbReference type="GO" id="GO:0005524">
    <property type="term" value="F:ATP binding"/>
    <property type="evidence" value="ECO:0007669"/>
    <property type="project" value="InterPro"/>
</dbReference>
<evidence type="ECO:0000259" key="2">
    <source>
        <dbReference type="PROSITE" id="PS50011"/>
    </source>
</evidence>
<dbReference type="EMBL" id="JAENGY010000003">
    <property type="protein sequence ID" value="KAG6977595.1"/>
    <property type="molecule type" value="Genomic_DNA"/>
</dbReference>
<feature type="compositionally biased region" description="Basic and acidic residues" evidence="1">
    <location>
        <begin position="146"/>
        <end position="167"/>
    </location>
</feature>
<dbReference type="InterPro" id="IPR000719">
    <property type="entry name" value="Prot_kinase_dom"/>
</dbReference>
<accession>A0A8J5J951</accession>
<dbReference type="InterPro" id="IPR053083">
    <property type="entry name" value="TF_kinase-domain_protein"/>
</dbReference>
<dbReference type="GO" id="GO:0004672">
    <property type="term" value="F:protein kinase activity"/>
    <property type="evidence" value="ECO:0007669"/>
    <property type="project" value="InterPro"/>
</dbReference>
<protein>
    <recommendedName>
        <fullName evidence="2">Protein kinase domain-containing protein</fullName>
    </recommendedName>
</protein>